<feature type="compositionally biased region" description="Basic and acidic residues" evidence="1">
    <location>
        <begin position="131"/>
        <end position="142"/>
    </location>
</feature>
<keyword evidence="4" id="KW-1185">Reference proteome</keyword>
<evidence type="ECO:0000313" key="3">
    <source>
        <dbReference type="EMBL" id="KAJ1149876.1"/>
    </source>
</evidence>
<feature type="signal peptide" evidence="2">
    <location>
        <begin position="1"/>
        <end position="21"/>
    </location>
</feature>
<accession>A0AAV7REP4</accession>
<evidence type="ECO:0000313" key="4">
    <source>
        <dbReference type="Proteomes" id="UP001066276"/>
    </source>
</evidence>
<reference evidence="3" key="1">
    <citation type="journal article" date="2022" name="bioRxiv">
        <title>Sequencing and chromosome-scale assembly of the giantPleurodeles waltlgenome.</title>
        <authorList>
            <person name="Brown T."/>
            <person name="Elewa A."/>
            <person name="Iarovenko S."/>
            <person name="Subramanian E."/>
            <person name="Araus A.J."/>
            <person name="Petzold A."/>
            <person name="Susuki M."/>
            <person name="Suzuki K.-i.T."/>
            <person name="Hayashi T."/>
            <person name="Toyoda A."/>
            <person name="Oliveira C."/>
            <person name="Osipova E."/>
            <person name="Leigh N.D."/>
            <person name="Simon A."/>
            <person name="Yun M.H."/>
        </authorList>
    </citation>
    <scope>NUCLEOTIDE SEQUENCE</scope>
    <source>
        <strain evidence="3">20211129_DDA</strain>
        <tissue evidence="3">Liver</tissue>
    </source>
</reference>
<comment type="caution">
    <text evidence="3">The sequence shown here is derived from an EMBL/GenBank/DDBJ whole genome shotgun (WGS) entry which is preliminary data.</text>
</comment>
<feature type="compositionally biased region" description="Polar residues" evidence="1">
    <location>
        <begin position="173"/>
        <end position="185"/>
    </location>
</feature>
<feature type="region of interest" description="Disordered" evidence="1">
    <location>
        <begin position="96"/>
        <end position="186"/>
    </location>
</feature>
<feature type="chain" id="PRO_5043339158" evidence="2">
    <location>
        <begin position="22"/>
        <end position="209"/>
    </location>
</feature>
<protein>
    <submittedName>
        <fullName evidence="3">Uncharacterized protein</fullName>
    </submittedName>
</protein>
<evidence type="ECO:0000256" key="1">
    <source>
        <dbReference type="SAM" id="MobiDB-lite"/>
    </source>
</evidence>
<dbReference type="EMBL" id="JANPWB010000009">
    <property type="protein sequence ID" value="KAJ1149876.1"/>
    <property type="molecule type" value="Genomic_DNA"/>
</dbReference>
<name>A0AAV7REP4_PLEWA</name>
<keyword evidence="2" id="KW-0732">Signal</keyword>
<evidence type="ECO:0000256" key="2">
    <source>
        <dbReference type="SAM" id="SignalP"/>
    </source>
</evidence>
<organism evidence="3 4">
    <name type="scientific">Pleurodeles waltl</name>
    <name type="common">Iberian ribbed newt</name>
    <dbReference type="NCBI Taxonomy" id="8319"/>
    <lineage>
        <taxon>Eukaryota</taxon>
        <taxon>Metazoa</taxon>
        <taxon>Chordata</taxon>
        <taxon>Craniata</taxon>
        <taxon>Vertebrata</taxon>
        <taxon>Euteleostomi</taxon>
        <taxon>Amphibia</taxon>
        <taxon>Batrachia</taxon>
        <taxon>Caudata</taxon>
        <taxon>Salamandroidea</taxon>
        <taxon>Salamandridae</taxon>
        <taxon>Pleurodelinae</taxon>
        <taxon>Pleurodeles</taxon>
    </lineage>
</organism>
<sequence>MLVVTGLIFVLSLKLLDPGTGARGGRQPQVKVEDQKFQVGTQEARGYGDQPVTEKVLMLLRREAVTVKVTYPDNANKGSGPVGWCPRGTKNRITCQRKHANEDKQEEEAAGERESENAYEEEEKDAGDCGENVKRETPTKQKEARKKPARGAHEESVTGTVSRARKWKPLQKWKTQTRSARTTPNIEKLRSLQFQDPEAHHVPGGMWPA</sequence>
<dbReference type="Proteomes" id="UP001066276">
    <property type="component" value="Chromosome 5"/>
</dbReference>
<proteinExistence type="predicted"/>
<dbReference type="AlphaFoldDB" id="A0AAV7REP4"/>
<gene>
    <name evidence="3" type="ORF">NDU88_002675</name>
</gene>